<keyword evidence="2" id="KW-1185">Reference proteome</keyword>
<comment type="caution">
    <text evidence="1">The sequence shown here is derived from an EMBL/GenBank/DDBJ whole genome shotgun (WGS) entry which is preliminary data.</text>
</comment>
<dbReference type="EMBL" id="CASHTH010001196">
    <property type="protein sequence ID" value="CAI8012586.1"/>
    <property type="molecule type" value="Genomic_DNA"/>
</dbReference>
<dbReference type="AlphaFoldDB" id="A0AA35RL61"/>
<name>A0AA35RL61_GEOBA</name>
<reference evidence="1" key="1">
    <citation type="submission" date="2023-03" db="EMBL/GenBank/DDBJ databases">
        <authorList>
            <person name="Steffen K."/>
            <person name="Cardenas P."/>
        </authorList>
    </citation>
    <scope>NUCLEOTIDE SEQUENCE</scope>
</reference>
<sequence length="130" mass="14475">SCAKRLGLEVNTSNSKLCTKHLFKLALRLVKMFNLQLEMFPGLASQRLCVCLHHLLRMKYIDGTITTGNMADLVGAAARSHPGLPQLLVRELVRLGESQAAAHWAVEYHIPTHTLPLEVQILVMTSGTRY</sequence>
<evidence type="ECO:0000313" key="2">
    <source>
        <dbReference type="Proteomes" id="UP001174909"/>
    </source>
</evidence>
<feature type="non-terminal residue" evidence="1">
    <location>
        <position position="130"/>
    </location>
</feature>
<accession>A0AA35RL61</accession>
<proteinExistence type="predicted"/>
<organism evidence="1 2">
    <name type="scientific">Geodia barretti</name>
    <name type="common">Barrett's horny sponge</name>
    <dbReference type="NCBI Taxonomy" id="519541"/>
    <lineage>
        <taxon>Eukaryota</taxon>
        <taxon>Metazoa</taxon>
        <taxon>Porifera</taxon>
        <taxon>Demospongiae</taxon>
        <taxon>Heteroscleromorpha</taxon>
        <taxon>Tetractinellida</taxon>
        <taxon>Astrophorina</taxon>
        <taxon>Geodiidae</taxon>
        <taxon>Geodia</taxon>
    </lineage>
</organism>
<gene>
    <name evidence="1" type="ORF">GBAR_LOCUS8079</name>
</gene>
<feature type="non-terminal residue" evidence="1">
    <location>
        <position position="1"/>
    </location>
</feature>
<protein>
    <submittedName>
        <fullName evidence="1">Uncharacterized protein</fullName>
    </submittedName>
</protein>
<dbReference type="Proteomes" id="UP001174909">
    <property type="component" value="Unassembled WGS sequence"/>
</dbReference>
<evidence type="ECO:0000313" key="1">
    <source>
        <dbReference type="EMBL" id="CAI8012586.1"/>
    </source>
</evidence>